<evidence type="ECO:0000313" key="2">
    <source>
        <dbReference type="EMBL" id="MEM5292570.1"/>
    </source>
</evidence>
<dbReference type="RefSeq" id="WP_201662845.1">
    <property type="nucleotide sequence ID" value="NZ_CAJHCS010000089.1"/>
</dbReference>
<accession>A0ABU9QU48</accession>
<organism evidence="2 3">
    <name type="scientific">Paraburkholderia sabiae</name>
    <dbReference type="NCBI Taxonomy" id="273251"/>
    <lineage>
        <taxon>Bacteria</taxon>
        <taxon>Pseudomonadati</taxon>
        <taxon>Pseudomonadota</taxon>
        <taxon>Betaproteobacteria</taxon>
        <taxon>Burkholderiales</taxon>
        <taxon>Burkholderiaceae</taxon>
        <taxon>Paraburkholderia</taxon>
    </lineage>
</organism>
<name>A0ABU9QU48_9BURK</name>
<evidence type="ECO:0000256" key="1">
    <source>
        <dbReference type="SAM" id="MobiDB-lite"/>
    </source>
</evidence>
<feature type="region of interest" description="Disordered" evidence="1">
    <location>
        <begin position="1"/>
        <end position="21"/>
    </location>
</feature>
<dbReference type="EMBL" id="JAZHGC010000117">
    <property type="protein sequence ID" value="MEM5292570.1"/>
    <property type="molecule type" value="Genomic_DNA"/>
</dbReference>
<evidence type="ECO:0000313" key="3">
    <source>
        <dbReference type="Proteomes" id="UP001494588"/>
    </source>
</evidence>
<comment type="caution">
    <text evidence="2">The sequence shown here is derived from an EMBL/GenBank/DDBJ whole genome shotgun (WGS) entry which is preliminary data.</text>
</comment>
<protein>
    <submittedName>
        <fullName evidence="2">Uncharacterized protein</fullName>
    </submittedName>
</protein>
<dbReference type="Proteomes" id="UP001494588">
    <property type="component" value="Unassembled WGS sequence"/>
</dbReference>
<sequence>MKQRPLCGSSRRSEESRQKPQVFENHAQVGGAEQHGLNLINERAFKPFFARISHPLHVTDGGGDLARLLIIACSPPLLLRRIPAVVVLFFRRKL</sequence>
<proteinExistence type="predicted"/>
<keyword evidence="3" id="KW-1185">Reference proteome</keyword>
<reference evidence="2 3" key="1">
    <citation type="submission" date="2024-01" db="EMBL/GenBank/DDBJ databases">
        <title>The diversity of rhizobia nodulating Mimosa spp. in eleven states of Brazil covering several biomes is determined by host plant, location, and edaphic factors.</title>
        <authorList>
            <person name="Rouws L."/>
            <person name="Barauna A."/>
            <person name="Beukes C."/>
            <person name="De Faria S.M."/>
            <person name="Gross E."/>
            <person name="Dos Reis Junior F.B."/>
            <person name="Simon M."/>
            <person name="Maluk M."/>
            <person name="Odee D.W."/>
            <person name="Kenicer G."/>
            <person name="Young J.P.W."/>
            <person name="Reis V.M."/>
            <person name="Zilli J."/>
            <person name="James E.K."/>
        </authorList>
    </citation>
    <scope>NUCLEOTIDE SEQUENCE [LARGE SCALE GENOMIC DNA]</scope>
    <source>
        <strain evidence="2 3">JPY77</strain>
    </source>
</reference>
<gene>
    <name evidence="2" type="ORF">V4C55_43915</name>
</gene>